<keyword evidence="4" id="KW-1185">Reference proteome</keyword>
<sequence length="468" mass="53813">MHWLLLLLLHTFSNFADFVPCGKLLNDDPETPLHKDYPIYDKLTQILILYKAAKGEIATCSRTPYKCQQSSTFVIDLSKLDHPGDVVCDGLGQWKNNSAYPTYFCLENDSMSKANKENFQYKLVTTYYNHKIHTSCKKRMCGVVITRKRHRIVSNPSRKMIARCLGWFYHAPEPPRKSASAGIPLASQIPGLNDLSSIPIDDAPKPLFRDTDTKYIRMAKMGGREDLLRHRDPKPKSTEAKPYPRSDWFYLEDNKLEDESTESSKPWEFRLPEYMVHDEHKPFGDDYDYKNDPEGLIYWKKGRVVPGAPEIKHVSRAQTVQQPVTTAPVRSIHTKPVSRRNQESEKSRYPDVPPMYGAERPAMNKLLAYGYAKEWEPVRDIWYHKIQAVKDAERTAAESDCVQLNKSSKSATRNMTWNDLRSRQTQPVNASRRAVSHTSEVKTPFKLSKFENVGSRVNSHRPLPPIGQ</sequence>
<feature type="compositionally biased region" description="Basic and acidic residues" evidence="1">
    <location>
        <begin position="340"/>
        <end position="349"/>
    </location>
</feature>
<protein>
    <submittedName>
        <fullName evidence="3">C7orf57</fullName>
    </submittedName>
</protein>
<evidence type="ECO:0000313" key="3">
    <source>
        <dbReference type="EMBL" id="KAF6025503.1"/>
    </source>
</evidence>
<reference evidence="3" key="1">
    <citation type="submission" date="2020-06" db="EMBL/GenBank/DDBJ databases">
        <title>Draft genome of Bugula neritina, a colonial animal packing powerful symbionts and potential medicines.</title>
        <authorList>
            <person name="Rayko M."/>
        </authorList>
    </citation>
    <scope>NUCLEOTIDE SEQUENCE [LARGE SCALE GENOMIC DNA]</scope>
    <source>
        <strain evidence="3">Kwan_BN1</strain>
    </source>
</reference>
<name>A0A7J7JI52_BUGNE</name>
<feature type="compositionally biased region" description="Polar residues" evidence="1">
    <location>
        <begin position="316"/>
        <end position="325"/>
    </location>
</feature>
<proteinExistence type="predicted"/>
<dbReference type="Proteomes" id="UP000593567">
    <property type="component" value="Unassembled WGS sequence"/>
</dbReference>
<feature type="chain" id="PRO_5029640753" evidence="2">
    <location>
        <begin position="17"/>
        <end position="468"/>
    </location>
</feature>
<accession>A0A7J7JI52</accession>
<keyword evidence="2" id="KW-0732">Signal</keyword>
<evidence type="ECO:0000256" key="2">
    <source>
        <dbReference type="SAM" id="SignalP"/>
    </source>
</evidence>
<feature type="signal peptide" evidence="2">
    <location>
        <begin position="1"/>
        <end position="16"/>
    </location>
</feature>
<feature type="region of interest" description="Disordered" evidence="1">
    <location>
        <begin position="315"/>
        <end position="356"/>
    </location>
</feature>
<dbReference type="PANTHER" id="PTHR31097:SF2">
    <property type="entry name" value="CHROMOSOME 7 OPEN READING FRAME 57"/>
    <property type="match status" value="1"/>
</dbReference>
<evidence type="ECO:0000256" key="1">
    <source>
        <dbReference type="SAM" id="MobiDB-lite"/>
    </source>
</evidence>
<organism evidence="3 4">
    <name type="scientific">Bugula neritina</name>
    <name type="common">Brown bryozoan</name>
    <name type="synonym">Sertularia neritina</name>
    <dbReference type="NCBI Taxonomy" id="10212"/>
    <lineage>
        <taxon>Eukaryota</taxon>
        <taxon>Metazoa</taxon>
        <taxon>Spiralia</taxon>
        <taxon>Lophotrochozoa</taxon>
        <taxon>Bryozoa</taxon>
        <taxon>Gymnolaemata</taxon>
        <taxon>Cheilostomatida</taxon>
        <taxon>Flustrina</taxon>
        <taxon>Buguloidea</taxon>
        <taxon>Bugulidae</taxon>
        <taxon>Bugula</taxon>
    </lineage>
</organism>
<dbReference type="PANTHER" id="PTHR31097">
    <property type="entry name" value="SI:DKEY-276J7.1"/>
    <property type="match status" value="1"/>
</dbReference>
<dbReference type="InterPro" id="IPR040247">
    <property type="entry name" value="DUF5524"/>
</dbReference>
<dbReference type="Pfam" id="PF17662">
    <property type="entry name" value="DUF5524"/>
    <property type="match status" value="1"/>
</dbReference>
<gene>
    <name evidence="3" type="ORF">EB796_016185</name>
</gene>
<comment type="caution">
    <text evidence="3">The sequence shown here is derived from an EMBL/GenBank/DDBJ whole genome shotgun (WGS) entry which is preliminary data.</text>
</comment>
<evidence type="ECO:0000313" key="4">
    <source>
        <dbReference type="Proteomes" id="UP000593567"/>
    </source>
</evidence>
<dbReference type="EMBL" id="VXIV02002453">
    <property type="protein sequence ID" value="KAF6025503.1"/>
    <property type="molecule type" value="Genomic_DNA"/>
</dbReference>
<dbReference type="OrthoDB" id="10012494at2759"/>
<dbReference type="AlphaFoldDB" id="A0A7J7JI52"/>